<evidence type="ECO:0000256" key="1">
    <source>
        <dbReference type="SAM" id="MobiDB-lite"/>
    </source>
</evidence>
<feature type="compositionally biased region" description="Basic and acidic residues" evidence="1">
    <location>
        <begin position="255"/>
        <end position="268"/>
    </location>
</feature>
<accession>A0A1R3V9I5</accession>
<sequence length="299" mass="33584">MPRISGSGAKTRCHLCRPLPNSRQAVQVDAIAQAFGAAIGSVLEESPDEPSAIGQDHLLRGEITRLGSDLDEGQAERSRLAEHQPHRLCRIAAPPLPWHYGIADVAEHMWRQLGGAALPAKADRAGDFAVPDPAPESRQARHSRPIRQGDRTTLGIGVVEIGEEGSWILFDGRKLLARRLHQPHIVRRPAAFERGLVRRQMFKRRFDEFNHDVRSLRCRPQILKLIFRGGFLKSNVFDWVHLLWSEHNGRPQVREIGEDRRRAGRYETDQTAQGDAEAAVRQANAAGTPRRRQPPDREG</sequence>
<feature type="region of interest" description="Disordered" evidence="1">
    <location>
        <begin position="255"/>
        <end position="299"/>
    </location>
</feature>
<reference evidence="3" key="1">
    <citation type="submission" date="2017-01" db="EMBL/GenBank/DDBJ databases">
        <authorList>
            <person name="Brunel B."/>
        </authorList>
    </citation>
    <scope>NUCLEOTIDE SEQUENCE [LARGE SCALE GENOMIC DNA]</scope>
</reference>
<name>A0A1R3V9I5_9HYPH</name>
<proteinExistence type="predicted"/>
<dbReference type="Proteomes" id="UP000188388">
    <property type="component" value="Unassembled WGS sequence"/>
</dbReference>
<evidence type="ECO:0000313" key="3">
    <source>
        <dbReference type="Proteomes" id="UP000188388"/>
    </source>
</evidence>
<organism evidence="2 3">
    <name type="scientific">Mesorhizobium prunaredense</name>
    <dbReference type="NCBI Taxonomy" id="1631249"/>
    <lineage>
        <taxon>Bacteria</taxon>
        <taxon>Pseudomonadati</taxon>
        <taxon>Pseudomonadota</taxon>
        <taxon>Alphaproteobacteria</taxon>
        <taxon>Hyphomicrobiales</taxon>
        <taxon>Phyllobacteriaceae</taxon>
        <taxon>Mesorhizobium</taxon>
    </lineage>
</organism>
<dbReference type="AlphaFoldDB" id="A0A1R3V9I5"/>
<keyword evidence="3" id="KW-1185">Reference proteome</keyword>
<gene>
    <name evidence="2" type="ORF">BQ8794_30035</name>
</gene>
<protein>
    <submittedName>
        <fullName evidence="2">Uncharacterized protein</fullName>
    </submittedName>
</protein>
<dbReference type="STRING" id="1631249.BQ8794_30035"/>
<evidence type="ECO:0000313" key="2">
    <source>
        <dbReference type="EMBL" id="SIT56586.1"/>
    </source>
</evidence>
<dbReference type="EMBL" id="FTPD01000023">
    <property type="protein sequence ID" value="SIT56586.1"/>
    <property type="molecule type" value="Genomic_DNA"/>
</dbReference>